<protein>
    <recommendedName>
        <fullName evidence="4">Secreted protein</fullName>
    </recommendedName>
</protein>
<keyword evidence="1" id="KW-0812">Transmembrane</keyword>
<keyword evidence="1" id="KW-0472">Membrane</keyword>
<dbReference type="EMBL" id="JARULN010000012">
    <property type="protein sequence ID" value="MDG5754735.1"/>
    <property type="molecule type" value="Genomic_DNA"/>
</dbReference>
<gene>
    <name evidence="2" type="ORF">P6P90_12225</name>
</gene>
<accession>A0ABT6H6R0</accession>
<comment type="caution">
    <text evidence="2">The sequence shown here is derived from an EMBL/GenBank/DDBJ whole genome shotgun (WGS) entry which is preliminary data.</text>
</comment>
<reference evidence="2 3" key="1">
    <citation type="submission" date="2023-04" db="EMBL/GenBank/DDBJ databases">
        <title>Ectobacillus antri isolated from activated sludge.</title>
        <authorList>
            <person name="Yan P."/>
            <person name="Liu X."/>
        </authorList>
    </citation>
    <scope>NUCLEOTIDE SEQUENCE [LARGE SCALE GENOMIC DNA]</scope>
    <source>
        <strain evidence="2 3">C18H</strain>
    </source>
</reference>
<keyword evidence="1" id="KW-1133">Transmembrane helix</keyword>
<sequence>MKKWIVSAVVLLVVIMGGYLIWNTMQAPKQESGHHGDHGNHGTVATQGDVTAKVSYDNGTFNVLVQDKNGKPIDDLQINHEKIMHMIVVSHDLGQYYHIHPERTGAGTFSVKQDLEPGAYKVFVDIKPKNASYAVAPIDVTIGNGHMHHEALQPETNFTKTVSGKTVTMKPDTFAAGEAVTLRFSFADGSVPKPYLGALGHVVILDEAGEKYVHVHPLSAKETAFETKFDKPGVYKIWAEFQFDEVLVYPFVVEVR</sequence>
<name>A0ABT6H6R0_9BACI</name>
<evidence type="ECO:0000313" key="2">
    <source>
        <dbReference type="EMBL" id="MDG5754735.1"/>
    </source>
</evidence>
<dbReference type="Proteomes" id="UP001218246">
    <property type="component" value="Unassembled WGS sequence"/>
</dbReference>
<evidence type="ECO:0008006" key="4">
    <source>
        <dbReference type="Google" id="ProtNLM"/>
    </source>
</evidence>
<keyword evidence="3" id="KW-1185">Reference proteome</keyword>
<organism evidence="2 3">
    <name type="scientific">Ectobacillus antri</name>
    <dbReference type="NCBI Taxonomy" id="2486280"/>
    <lineage>
        <taxon>Bacteria</taxon>
        <taxon>Bacillati</taxon>
        <taxon>Bacillota</taxon>
        <taxon>Bacilli</taxon>
        <taxon>Bacillales</taxon>
        <taxon>Bacillaceae</taxon>
        <taxon>Ectobacillus</taxon>
    </lineage>
</organism>
<evidence type="ECO:0000313" key="3">
    <source>
        <dbReference type="Proteomes" id="UP001218246"/>
    </source>
</evidence>
<feature type="transmembrane region" description="Helical" evidence="1">
    <location>
        <begin position="5"/>
        <end position="22"/>
    </location>
</feature>
<dbReference type="RefSeq" id="WP_124565673.1">
    <property type="nucleotide sequence ID" value="NZ_JARRRY010000012.1"/>
</dbReference>
<evidence type="ECO:0000256" key="1">
    <source>
        <dbReference type="SAM" id="Phobius"/>
    </source>
</evidence>
<proteinExistence type="predicted"/>